<feature type="compositionally biased region" description="Basic and acidic residues" evidence="8">
    <location>
        <begin position="87"/>
        <end position="99"/>
    </location>
</feature>
<organism evidence="11 12">
    <name type="scientific">Digitaria exilis</name>
    <dbReference type="NCBI Taxonomy" id="1010633"/>
    <lineage>
        <taxon>Eukaryota</taxon>
        <taxon>Viridiplantae</taxon>
        <taxon>Streptophyta</taxon>
        <taxon>Embryophyta</taxon>
        <taxon>Tracheophyta</taxon>
        <taxon>Spermatophyta</taxon>
        <taxon>Magnoliopsida</taxon>
        <taxon>Liliopsida</taxon>
        <taxon>Poales</taxon>
        <taxon>Poaceae</taxon>
        <taxon>PACMAD clade</taxon>
        <taxon>Panicoideae</taxon>
        <taxon>Panicodae</taxon>
        <taxon>Paniceae</taxon>
        <taxon>Anthephorinae</taxon>
        <taxon>Digitaria</taxon>
    </lineage>
</organism>
<evidence type="ECO:0000256" key="7">
    <source>
        <dbReference type="PROSITE-ProRule" id="PRU00175"/>
    </source>
</evidence>
<evidence type="ECO:0000313" key="11">
    <source>
        <dbReference type="EMBL" id="KAF8747832.1"/>
    </source>
</evidence>
<dbReference type="InterPro" id="IPR053238">
    <property type="entry name" value="RING-H2_zinc_finger"/>
</dbReference>
<dbReference type="OrthoDB" id="678282at2759"/>
<dbReference type="GO" id="GO:0061630">
    <property type="term" value="F:ubiquitin protein ligase activity"/>
    <property type="evidence" value="ECO:0007669"/>
    <property type="project" value="UniProtKB-EC"/>
</dbReference>
<keyword evidence="5" id="KW-0862">Zinc</keyword>
<dbReference type="Proteomes" id="UP000636709">
    <property type="component" value="Unassembled WGS sequence"/>
</dbReference>
<keyword evidence="4 7" id="KW-0863">Zinc-finger</keyword>
<dbReference type="InterPro" id="IPR001841">
    <property type="entry name" value="Znf_RING"/>
</dbReference>
<evidence type="ECO:0000256" key="9">
    <source>
        <dbReference type="SAM" id="Phobius"/>
    </source>
</evidence>
<evidence type="ECO:0000256" key="8">
    <source>
        <dbReference type="SAM" id="MobiDB-lite"/>
    </source>
</evidence>
<dbReference type="PROSITE" id="PS50089">
    <property type="entry name" value="ZF_RING_2"/>
    <property type="match status" value="1"/>
</dbReference>
<protein>
    <recommendedName>
        <fullName evidence="2">RING-type E3 ubiquitin transferase</fullName>
        <ecNumber evidence="2">2.3.2.27</ecNumber>
    </recommendedName>
</protein>
<feature type="transmembrane region" description="Helical" evidence="9">
    <location>
        <begin position="47"/>
        <end position="70"/>
    </location>
</feature>
<name>A0A835KLA9_9POAL</name>
<reference evidence="11" key="1">
    <citation type="submission" date="2020-07" db="EMBL/GenBank/DDBJ databases">
        <title>Genome sequence and genetic diversity analysis of an under-domesticated orphan crop, white fonio (Digitaria exilis).</title>
        <authorList>
            <person name="Bennetzen J.L."/>
            <person name="Chen S."/>
            <person name="Ma X."/>
            <person name="Wang X."/>
            <person name="Yssel A.E.J."/>
            <person name="Chaluvadi S.R."/>
            <person name="Johnson M."/>
            <person name="Gangashetty P."/>
            <person name="Hamidou F."/>
            <person name="Sanogo M.D."/>
            <person name="Zwaenepoel A."/>
            <person name="Wallace J."/>
            <person name="Van De Peer Y."/>
            <person name="Van Deynze A."/>
        </authorList>
    </citation>
    <scope>NUCLEOTIDE SEQUENCE</scope>
    <source>
        <tissue evidence="11">Leaves</tissue>
    </source>
</reference>
<dbReference type="Gene3D" id="3.30.40.10">
    <property type="entry name" value="Zinc/RING finger domain, C3HC4 (zinc finger)"/>
    <property type="match status" value="1"/>
</dbReference>
<keyword evidence="12" id="KW-1185">Reference proteome</keyword>
<gene>
    <name evidence="11" type="ORF">HU200_013141</name>
</gene>
<proteinExistence type="inferred from homology"/>
<feature type="domain" description="RING-type" evidence="10">
    <location>
        <begin position="175"/>
        <end position="217"/>
    </location>
</feature>
<dbReference type="CDD" id="cd16461">
    <property type="entry name" value="RING-H2_EL5-like"/>
    <property type="match status" value="1"/>
</dbReference>
<evidence type="ECO:0000256" key="2">
    <source>
        <dbReference type="ARBA" id="ARBA00012483"/>
    </source>
</evidence>
<feature type="compositionally biased region" description="Pro residues" evidence="8">
    <location>
        <begin position="25"/>
        <end position="40"/>
    </location>
</feature>
<dbReference type="UniPathway" id="UPA00143"/>
<evidence type="ECO:0000256" key="4">
    <source>
        <dbReference type="ARBA" id="ARBA00022771"/>
    </source>
</evidence>
<comment type="catalytic activity">
    <reaction evidence="1">
        <text>S-ubiquitinyl-[E2 ubiquitin-conjugating enzyme]-L-cysteine + [acceptor protein]-L-lysine = [E2 ubiquitin-conjugating enzyme]-L-cysteine + N(6)-ubiquitinyl-[acceptor protein]-L-lysine.</text>
        <dbReference type="EC" id="2.3.2.27"/>
    </reaction>
</comment>
<evidence type="ECO:0000256" key="1">
    <source>
        <dbReference type="ARBA" id="ARBA00000900"/>
    </source>
</evidence>
<keyword evidence="9" id="KW-0472">Membrane</keyword>
<evidence type="ECO:0000259" key="10">
    <source>
        <dbReference type="PROSITE" id="PS50089"/>
    </source>
</evidence>
<keyword evidence="9" id="KW-1133">Transmembrane helix</keyword>
<dbReference type="Pfam" id="PF13639">
    <property type="entry name" value="zf-RING_2"/>
    <property type="match status" value="1"/>
</dbReference>
<feature type="region of interest" description="Disordered" evidence="8">
    <location>
        <begin position="22"/>
        <end position="42"/>
    </location>
</feature>
<keyword evidence="9" id="KW-0812">Transmembrane</keyword>
<evidence type="ECO:0000256" key="5">
    <source>
        <dbReference type="ARBA" id="ARBA00022833"/>
    </source>
</evidence>
<dbReference type="PANTHER" id="PTHR14155">
    <property type="entry name" value="RING FINGER DOMAIN-CONTAINING"/>
    <property type="match status" value="1"/>
</dbReference>
<dbReference type="EMBL" id="JACEFO010001133">
    <property type="protein sequence ID" value="KAF8747832.1"/>
    <property type="molecule type" value="Genomic_DNA"/>
</dbReference>
<dbReference type="PANTHER" id="PTHR14155:SF610">
    <property type="entry name" value="OS01G0755700 PROTEIN"/>
    <property type="match status" value="1"/>
</dbReference>
<dbReference type="SMART" id="SM00184">
    <property type="entry name" value="RING"/>
    <property type="match status" value="1"/>
</dbReference>
<dbReference type="GO" id="GO:0008270">
    <property type="term" value="F:zinc ion binding"/>
    <property type="evidence" value="ECO:0007669"/>
    <property type="project" value="UniProtKB-KW"/>
</dbReference>
<dbReference type="InterPro" id="IPR013083">
    <property type="entry name" value="Znf_RING/FYVE/PHD"/>
</dbReference>
<evidence type="ECO:0000256" key="3">
    <source>
        <dbReference type="ARBA" id="ARBA00022723"/>
    </source>
</evidence>
<feature type="region of interest" description="Disordered" evidence="8">
    <location>
        <begin position="76"/>
        <end position="168"/>
    </location>
</feature>
<comment type="similarity">
    <text evidence="6">Belongs to the RING-type zinc finger family. ATL subfamily.</text>
</comment>
<sequence>MTAATKPIILSTAGGRRRRLIVDLPDPPLSPDGQPLPLPGPHDGSGYWTPTRVVCVVVLFFFVILVVFLLRRSCRRRTDDDEEDHQQDEPRRRNVERRQQCRPPATTGGGEGRRRSRSRAAPRQPHQQRHQEVGQVAVSVAVDNVESSSASEKKTGRKKQQEEEEAAEPMEEETCSVCLAELEDGEAVRVLPACMHYFHTACVDEWLRKSATCPICRAPLTMVAAKAPKVAGAARPHNNSLIISSSS</sequence>
<evidence type="ECO:0000313" key="12">
    <source>
        <dbReference type="Proteomes" id="UP000636709"/>
    </source>
</evidence>
<comment type="caution">
    <text evidence="11">The sequence shown here is derived from an EMBL/GenBank/DDBJ whole genome shotgun (WGS) entry which is preliminary data.</text>
</comment>
<dbReference type="GO" id="GO:0016567">
    <property type="term" value="P:protein ubiquitination"/>
    <property type="evidence" value="ECO:0007669"/>
    <property type="project" value="UniProtKB-UniPathway"/>
</dbReference>
<dbReference type="SUPFAM" id="SSF57850">
    <property type="entry name" value="RING/U-box"/>
    <property type="match status" value="1"/>
</dbReference>
<keyword evidence="3" id="KW-0479">Metal-binding</keyword>
<evidence type="ECO:0000256" key="6">
    <source>
        <dbReference type="ARBA" id="ARBA00024209"/>
    </source>
</evidence>
<dbReference type="AlphaFoldDB" id="A0A835KLA9"/>
<dbReference type="EC" id="2.3.2.27" evidence="2"/>
<accession>A0A835KLA9</accession>